<reference evidence="1 2" key="1">
    <citation type="submission" date="2021-06" db="EMBL/GenBank/DDBJ databases">
        <title>Genome-based taxonomic framework of Microbacterium strains isolated from marine environment, the description of four new species and reclassification of four preexisting species.</title>
        <authorList>
            <person name="Lee S.D."/>
            <person name="Kim S.-M."/>
            <person name="Byeon Y.-S."/>
            <person name="Yang H.L."/>
            <person name="Kim I.S."/>
        </authorList>
    </citation>
    <scope>NUCLEOTIDE SEQUENCE [LARGE SCALE GENOMIC DNA]</scope>
    <source>
        <strain evidence="1 2">SSW1-36</strain>
    </source>
</reference>
<organism evidence="1 2">
    <name type="scientific">Microbacterium galbinum</name>
    <dbReference type="NCBI Taxonomy" id="2851646"/>
    <lineage>
        <taxon>Bacteria</taxon>
        <taxon>Bacillati</taxon>
        <taxon>Actinomycetota</taxon>
        <taxon>Actinomycetes</taxon>
        <taxon>Micrococcales</taxon>
        <taxon>Microbacteriaceae</taxon>
        <taxon>Microbacterium</taxon>
    </lineage>
</organism>
<accession>A0ABY4IL56</accession>
<evidence type="ECO:0000313" key="1">
    <source>
        <dbReference type="EMBL" id="UPL13015.1"/>
    </source>
</evidence>
<sequence>MARSGDTEMEFNEGFFETVLREPRVERLVDSVGEKALAKMQADAPRDTEAYVEGLHIEHRESRYRRVTRVVGSDKKTLLIESKTGNMARGLKGAKR</sequence>
<gene>
    <name evidence="1" type="ORF">KV396_00260</name>
</gene>
<protein>
    <submittedName>
        <fullName evidence="1">HK97 gp10 family phage protein</fullName>
    </submittedName>
</protein>
<evidence type="ECO:0000313" key="2">
    <source>
        <dbReference type="Proteomes" id="UP000831963"/>
    </source>
</evidence>
<keyword evidence="2" id="KW-1185">Reference proteome</keyword>
<proteinExistence type="predicted"/>
<name>A0ABY4IL56_9MICO</name>
<dbReference type="EMBL" id="CP078077">
    <property type="protein sequence ID" value="UPL13015.1"/>
    <property type="molecule type" value="Genomic_DNA"/>
</dbReference>
<dbReference type="RefSeq" id="WP_247956457.1">
    <property type="nucleotide sequence ID" value="NZ_CP078077.1"/>
</dbReference>
<dbReference type="Proteomes" id="UP000831963">
    <property type="component" value="Chromosome"/>
</dbReference>